<gene>
    <name evidence="2" type="primary">25</name>
    <name evidence="2" type="ORF">SEA_BANTAM_25</name>
</gene>
<dbReference type="EMBL" id="KX557272">
    <property type="protein sequence ID" value="AOE43715.1"/>
    <property type="molecule type" value="Genomic_DNA"/>
</dbReference>
<feature type="region of interest" description="Disordered" evidence="1">
    <location>
        <begin position="36"/>
        <end position="84"/>
    </location>
</feature>
<keyword evidence="3" id="KW-1185">Reference proteome</keyword>
<organism evidence="2 3">
    <name type="scientific">Gordonia phage Bantam</name>
    <dbReference type="NCBI Taxonomy" id="1887641"/>
    <lineage>
        <taxon>Viruses</taxon>
        <taxon>Duplodnaviria</taxon>
        <taxon>Heunggongvirae</taxon>
        <taxon>Uroviricota</taxon>
        <taxon>Caudoviricetes</taxon>
        <taxon>Bantamvirus</taxon>
        <taxon>Bantamvirus bantam</taxon>
    </lineage>
</organism>
<accession>A0A1B3AY86</accession>
<dbReference type="KEGG" id="vg:29080289"/>
<dbReference type="Proteomes" id="UP000202170">
    <property type="component" value="Segment"/>
</dbReference>
<protein>
    <submittedName>
        <fullName evidence="2">Uncharacterized protein</fullName>
    </submittedName>
</protein>
<evidence type="ECO:0000256" key="1">
    <source>
        <dbReference type="SAM" id="MobiDB-lite"/>
    </source>
</evidence>
<sequence length="84" mass="9065">MAEFTPVHLVHHKTREEVTAYSAVGLNNLVAAGYARKNEVRQPDPVVTNPTPDADPNPDEQADAASTDSTEGPDKPASRASKRR</sequence>
<evidence type="ECO:0000313" key="2">
    <source>
        <dbReference type="EMBL" id="AOE43715.1"/>
    </source>
</evidence>
<dbReference type="GeneID" id="29080289"/>
<dbReference type="RefSeq" id="YP_009287494.1">
    <property type="nucleotide sequence ID" value="NC_031074.1"/>
</dbReference>
<name>A0A1B3AY86_9CAUD</name>
<evidence type="ECO:0000313" key="3">
    <source>
        <dbReference type="Proteomes" id="UP000202170"/>
    </source>
</evidence>
<proteinExistence type="predicted"/>
<reference evidence="3" key="1">
    <citation type="submission" date="2016-07" db="EMBL/GenBank/DDBJ databases">
        <authorList>
            <person name="Florea S."/>
            <person name="Webb J.S."/>
            <person name="Jaromczyk J."/>
            <person name="Schardl C.L."/>
        </authorList>
    </citation>
    <scope>NUCLEOTIDE SEQUENCE [LARGE SCALE GENOMIC DNA]</scope>
</reference>